<feature type="transmembrane region" description="Helical" evidence="10">
    <location>
        <begin position="14"/>
        <end position="39"/>
    </location>
</feature>
<keyword evidence="5 10" id="KW-1003">Cell membrane</keyword>
<sequence length="281" mass="30448">MVDAFKRRKIVNNIVLIFSTFAAIFGILWLIWILGTLIYKGGSTLSWEVFVGNPPAPGDNTGGLKHAIIGQFLIVSIAVVIGVPIGILAGTFLSEYGKNSRLANIVRDISDILMSVPSIVIGTFVYAILVEPFGHFMGISGSVALAIMMLPIIVRTTDDMLNMVPGELREAAYALGATKSKVITSVVYKGAITGIITGVILAVARIGGETAPLLFTSFNNNFLTYNVFQPMASLTVTMYDYAMSPYQYWQKLAWAAAIILTFGVLALNLIGRAIAKWKFKK</sequence>
<dbReference type="STRING" id="1914305.BLW93_05265"/>
<keyword evidence="8 10" id="KW-1133">Transmembrane helix</keyword>
<dbReference type="NCBIfam" id="TIGR00974">
    <property type="entry name" value="3a0107s02c"/>
    <property type="match status" value="1"/>
</dbReference>
<feature type="transmembrane region" description="Helical" evidence="10">
    <location>
        <begin position="68"/>
        <end position="92"/>
    </location>
</feature>
<dbReference type="GO" id="GO:0005315">
    <property type="term" value="F:phosphate transmembrane transporter activity"/>
    <property type="evidence" value="ECO:0007669"/>
    <property type="project" value="InterPro"/>
</dbReference>
<evidence type="ECO:0000313" key="12">
    <source>
        <dbReference type="EMBL" id="OMH40403.1"/>
    </source>
</evidence>
<evidence type="ECO:0000259" key="11">
    <source>
        <dbReference type="PROSITE" id="PS50928"/>
    </source>
</evidence>
<comment type="caution">
    <text evidence="12">The sequence shown here is derived from an EMBL/GenBank/DDBJ whole genome shotgun (WGS) entry which is preliminary data.</text>
</comment>
<evidence type="ECO:0000256" key="10">
    <source>
        <dbReference type="RuleBase" id="RU363043"/>
    </source>
</evidence>
<dbReference type="GO" id="GO:0035435">
    <property type="term" value="P:phosphate ion transmembrane transport"/>
    <property type="evidence" value="ECO:0007669"/>
    <property type="project" value="InterPro"/>
</dbReference>
<evidence type="ECO:0000256" key="7">
    <source>
        <dbReference type="ARBA" id="ARBA00022692"/>
    </source>
</evidence>
<comment type="subcellular location">
    <subcellularLocation>
        <location evidence="1 10">Cell membrane</location>
        <topology evidence="1 10">Multi-pass membrane protein</topology>
    </subcellularLocation>
</comment>
<dbReference type="PANTHER" id="PTHR42922:SF1">
    <property type="entry name" value="PHOSPHATE TRANSPORT SYSTEM PERMEASE PROTEIN PSTA"/>
    <property type="match status" value="1"/>
</dbReference>
<organism evidence="12 13">
    <name type="scientific">Desulfurobacterium indicum</name>
    <dbReference type="NCBI Taxonomy" id="1914305"/>
    <lineage>
        <taxon>Bacteria</taxon>
        <taxon>Pseudomonadati</taxon>
        <taxon>Aquificota</taxon>
        <taxon>Aquificia</taxon>
        <taxon>Desulfurobacteriales</taxon>
        <taxon>Desulfurobacteriaceae</taxon>
        <taxon>Desulfurobacterium</taxon>
    </lineage>
</organism>
<feature type="domain" description="ABC transmembrane type-1" evidence="11">
    <location>
        <begin position="68"/>
        <end position="271"/>
    </location>
</feature>
<dbReference type="EMBL" id="MOEN01000017">
    <property type="protein sequence ID" value="OMH40403.1"/>
    <property type="molecule type" value="Genomic_DNA"/>
</dbReference>
<feature type="transmembrane region" description="Helical" evidence="10">
    <location>
        <begin position="135"/>
        <end position="154"/>
    </location>
</feature>
<keyword evidence="6" id="KW-0592">Phosphate transport</keyword>
<dbReference type="InterPro" id="IPR005672">
    <property type="entry name" value="Phosphate_PstA"/>
</dbReference>
<accession>A0A1R1MKW4</accession>
<dbReference type="Pfam" id="PF00528">
    <property type="entry name" value="BPD_transp_1"/>
    <property type="match status" value="1"/>
</dbReference>
<dbReference type="CDD" id="cd06261">
    <property type="entry name" value="TM_PBP2"/>
    <property type="match status" value="1"/>
</dbReference>
<keyword evidence="9 10" id="KW-0472">Membrane</keyword>
<name>A0A1R1MKW4_9BACT</name>
<protein>
    <recommendedName>
        <fullName evidence="3 10">Phosphate transport system permease protein PstA</fullName>
    </recommendedName>
</protein>
<dbReference type="Gene3D" id="1.10.3720.10">
    <property type="entry name" value="MetI-like"/>
    <property type="match status" value="1"/>
</dbReference>
<gene>
    <name evidence="12" type="ORF">BLW93_05265</name>
</gene>
<keyword evidence="7 10" id="KW-0812">Transmembrane</keyword>
<dbReference type="InterPro" id="IPR035906">
    <property type="entry name" value="MetI-like_sf"/>
</dbReference>
<evidence type="ECO:0000256" key="3">
    <source>
        <dbReference type="ARBA" id="ARBA00016864"/>
    </source>
</evidence>
<dbReference type="SUPFAM" id="SSF161098">
    <property type="entry name" value="MetI-like"/>
    <property type="match status" value="1"/>
</dbReference>
<evidence type="ECO:0000256" key="2">
    <source>
        <dbReference type="ARBA" id="ARBA00007069"/>
    </source>
</evidence>
<evidence type="ECO:0000256" key="6">
    <source>
        <dbReference type="ARBA" id="ARBA00022592"/>
    </source>
</evidence>
<dbReference type="PROSITE" id="PS50928">
    <property type="entry name" value="ABC_TM1"/>
    <property type="match status" value="1"/>
</dbReference>
<feature type="transmembrane region" description="Helical" evidence="10">
    <location>
        <begin position="252"/>
        <end position="271"/>
    </location>
</feature>
<proteinExistence type="inferred from homology"/>
<evidence type="ECO:0000256" key="5">
    <source>
        <dbReference type="ARBA" id="ARBA00022475"/>
    </source>
</evidence>
<feature type="transmembrane region" description="Helical" evidence="10">
    <location>
        <begin position="186"/>
        <end position="207"/>
    </location>
</feature>
<evidence type="ECO:0000256" key="9">
    <source>
        <dbReference type="ARBA" id="ARBA00023136"/>
    </source>
</evidence>
<feature type="transmembrane region" description="Helical" evidence="10">
    <location>
        <begin position="112"/>
        <end position="129"/>
    </location>
</feature>
<comment type="similarity">
    <text evidence="2 10">Belongs to the binding-protein-dependent transport system permease family. CysTW subfamily.</text>
</comment>
<dbReference type="GO" id="GO:0005886">
    <property type="term" value="C:plasma membrane"/>
    <property type="evidence" value="ECO:0007669"/>
    <property type="project" value="UniProtKB-SubCell"/>
</dbReference>
<evidence type="ECO:0000256" key="4">
    <source>
        <dbReference type="ARBA" id="ARBA00022448"/>
    </source>
</evidence>
<dbReference type="AlphaFoldDB" id="A0A1R1MKW4"/>
<evidence type="ECO:0000256" key="1">
    <source>
        <dbReference type="ARBA" id="ARBA00004651"/>
    </source>
</evidence>
<keyword evidence="13" id="KW-1185">Reference proteome</keyword>
<evidence type="ECO:0000256" key="8">
    <source>
        <dbReference type="ARBA" id="ARBA00022989"/>
    </source>
</evidence>
<reference evidence="12 13" key="1">
    <citation type="submission" date="2016-10" db="EMBL/GenBank/DDBJ databases">
        <title>Genome sequence of a sulfur-reducing bacterium Desulfurobacterium indicum K6013.</title>
        <authorList>
            <person name="Cao J."/>
            <person name="Shao Z."/>
            <person name="Alain K."/>
            <person name="Jebbar M."/>
        </authorList>
    </citation>
    <scope>NUCLEOTIDE SEQUENCE [LARGE SCALE GENOMIC DNA]</scope>
    <source>
        <strain evidence="12 13">K6013</strain>
    </source>
</reference>
<dbReference type="PANTHER" id="PTHR42922">
    <property type="entry name" value="PHOSPHATE TRANSPORT SYSTEM PERMEASE PROTEIN PSTA"/>
    <property type="match status" value="1"/>
</dbReference>
<dbReference type="Proteomes" id="UP000187408">
    <property type="component" value="Unassembled WGS sequence"/>
</dbReference>
<keyword evidence="4" id="KW-0813">Transport</keyword>
<dbReference type="InterPro" id="IPR051408">
    <property type="entry name" value="Phosphate_transprt_permease"/>
</dbReference>
<dbReference type="InterPro" id="IPR000515">
    <property type="entry name" value="MetI-like"/>
</dbReference>
<evidence type="ECO:0000313" key="13">
    <source>
        <dbReference type="Proteomes" id="UP000187408"/>
    </source>
</evidence>